<dbReference type="Proteomes" id="UP001187192">
    <property type="component" value="Unassembled WGS sequence"/>
</dbReference>
<evidence type="ECO:0000256" key="3">
    <source>
        <dbReference type="ARBA" id="ARBA00011738"/>
    </source>
</evidence>
<dbReference type="FunFam" id="3.10.450.40:FF:000005">
    <property type="entry name" value="Amine oxidase"/>
    <property type="match status" value="1"/>
</dbReference>
<dbReference type="FunFam" id="2.70.98.20:FF:000004">
    <property type="entry name" value="Amine oxidase"/>
    <property type="match status" value="1"/>
</dbReference>
<dbReference type="InterPro" id="IPR016182">
    <property type="entry name" value="Cu_amine_oxidase_N-reg"/>
</dbReference>
<keyword evidence="5 10" id="KW-0801">TPQ</keyword>
<dbReference type="EC" id="1.4.3.-" evidence="12"/>
<dbReference type="PANTHER" id="PTHR10638">
    <property type="entry name" value="COPPER AMINE OXIDASE"/>
    <property type="match status" value="1"/>
</dbReference>
<comment type="PTM">
    <text evidence="11 12">Topaquinone (TPQ) is generated by copper-dependent autoxidation of a specific tyrosyl residue.</text>
</comment>
<comment type="similarity">
    <text evidence="2 12">Belongs to the copper/topaquinone oxidase family.</text>
</comment>
<comment type="subunit">
    <text evidence="3">Homodimer.</text>
</comment>
<evidence type="ECO:0000256" key="2">
    <source>
        <dbReference type="ARBA" id="ARBA00007983"/>
    </source>
</evidence>
<dbReference type="SUPFAM" id="SSF49998">
    <property type="entry name" value="Amine oxidase catalytic domain"/>
    <property type="match status" value="1"/>
</dbReference>
<comment type="cofactor">
    <cofactor evidence="1">
        <name>Cu cation</name>
        <dbReference type="ChEBI" id="CHEBI:23378"/>
    </cofactor>
</comment>
<evidence type="ECO:0000256" key="12">
    <source>
        <dbReference type="RuleBase" id="RU000672"/>
    </source>
</evidence>
<proteinExistence type="inferred from homology"/>
<evidence type="ECO:0000256" key="5">
    <source>
        <dbReference type="ARBA" id="ARBA00022772"/>
    </source>
</evidence>
<keyword evidence="4 12" id="KW-0479">Metal-binding</keyword>
<evidence type="ECO:0000256" key="10">
    <source>
        <dbReference type="PIRSR" id="PIRSR600269-50"/>
    </source>
</evidence>
<dbReference type="EMBL" id="BTGU01000023">
    <property type="protein sequence ID" value="GMN46670.1"/>
    <property type="molecule type" value="Genomic_DNA"/>
</dbReference>
<comment type="caution">
    <text evidence="17">The sequence shown here is derived from an EMBL/GenBank/DDBJ whole genome shotgun (WGS) entry which is preliminary data.</text>
</comment>
<feature type="active site" description="Proton acceptor" evidence="10">
    <location>
        <position position="313"/>
    </location>
</feature>
<evidence type="ECO:0000259" key="16">
    <source>
        <dbReference type="Pfam" id="PF02728"/>
    </source>
</evidence>
<dbReference type="PANTHER" id="PTHR10638:SF87">
    <property type="entry name" value="AMINE OXIDASE [COPPER-CONTAINING] ALPHA 2, PEROXISOMAL-RELATED"/>
    <property type="match status" value="1"/>
</dbReference>
<evidence type="ECO:0000256" key="1">
    <source>
        <dbReference type="ARBA" id="ARBA00001935"/>
    </source>
</evidence>
<feature type="signal peptide" evidence="13">
    <location>
        <begin position="1"/>
        <end position="19"/>
    </location>
</feature>
<dbReference type="InterPro" id="IPR015800">
    <property type="entry name" value="Cu_amine_oxidase_N2"/>
</dbReference>
<dbReference type="InterPro" id="IPR000269">
    <property type="entry name" value="Cu_amine_oxidase"/>
</dbReference>
<keyword evidence="8" id="KW-1015">Disulfide bond</keyword>
<dbReference type="Gene3D" id="3.10.450.40">
    <property type="match status" value="2"/>
</dbReference>
<feature type="domain" description="Copper amine oxidase catalytic" evidence="14">
    <location>
        <begin position="236"/>
        <end position="647"/>
    </location>
</feature>
<organism evidence="17 18">
    <name type="scientific">Ficus carica</name>
    <name type="common">Common fig</name>
    <dbReference type="NCBI Taxonomy" id="3494"/>
    <lineage>
        <taxon>Eukaryota</taxon>
        <taxon>Viridiplantae</taxon>
        <taxon>Streptophyta</taxon>
        <taxon>Embryophyta</taxon>
        <taxon>Tracheophyta</taxon>
        <taxon>Spermatophyta</taxon>
        <taxon>Magnoliopsida</taxon>
        <taxon>eudicotyledons</taxon>
        <taxon>Gunneridae</taxon>
        <taxon>Pentapetalae</taxon>
        <taxon>rosids</taxon>
        <taxon>fabids</taxon>
        <taxon>Rosales</taxon>
        <taxon>Moraceae</taxon>
        <taxon>Ficeae</taxon>
        <taxon>Ficus</taxon>
    </lineage>
</organism>
<evidence type="ECO:0000259" key="14">
    <source>
        <dbReference type="Pfam" id="PF01179"/>
    </source>
</evidence>
<feature type="domain" description="Copper amine oxidase N3-terminal" evidence="16">
    <location>
        <begin position="114"/>
        <end position="208"/>
    </location>
</feature>
<comment type="cofactor">
    <cofactor evidence="12">
        <name>Cu cation</name>
        <dbReference type="ChEBI" id="CHEBI:23378"/>
    </cofactor>
    <text evidence="12">Contains 1 topaquinone per subunit.</text>
</comment>
<dbReference type="PROSITE" id="PS01164">
    <property type="entry name" value="COPPER_AMINE_OXID_1"/>
    <property type="match status" value="1"/>
</dbReference>
<dbReference type="InterPro" id="IPR049947">
    <property type="entry name" value="Cu_Am_Ox_Cu-bd"/>
</dbReference>
<sequence length="665" mass="75493">MSLLLIFIIFIISFSSISSHPLDPLSPSEFDSVRTIVQKAYSSKSKYNLTFQYVGLDEPEKGTVLKWQSRPDIVKLSRRALVHARFNKQTLELVVDLSTRSIISKQVHYGHGYPMFTLDEQVVATELPYSYKPFKDSVKRRGLDISQVVCSTFSTGWYGEEKSQRVIKIQCFYTNGTTNLYSRPLEGITVVVDLDDMKIVQYFDRIRVPLPKAEGTDFRFSVMKPPFGPRLNGVAMVSPGRPGFKIDGNTVSWANWVFHVGFDARVGSVISLASIYDIEKHKYRRVLYRGYVSELFVPYMDPTEEIYFKTFFDCGEFGFGQSAVSLEPLTDCPANAVFMDSYYAGQDGSPVNISNALCIFEQHAGNIMWRHTETALHEEIREVRADVSLVVRMVATVGNYDYILNWEFKPSGSINVGVGLTGVLSSKAVKYTHTDQIKEDVYGTLVAENTVATHHDHYLNYYLDLDVDGEANSFVRTNLVSKRVTNHNTPRKSYWTVERETAKTELEARTKVGLRPSEFAVINRNKKTKIGNDIGYRLLAGSAVSPLLVDDDYPQTRAAFTNYNVWITPYNKSEKWAGGTYVDQSRGEDNLAIWSLRNRKIENKDIVLWYTIGVHHVPCQEEFPVMPTLSGGFELRPVNFFERNPVLKVIVAKNVNMPNCTATHH</sequence>
<dbReference type="Pfam" id="PF01179">
    <property type="entry name" value="Cu_amine_oxid"/>
    <property type="match status" value="1"/>
</dbReference>
<keyword evidence="13" id="KW-0732">Signal</keyword>
<comment type="catalytic activity">
    <reaction evidence="9">
        <text>a primary methyl amine + O2 + H2O = an aldehyde + H2O2 + NH4(+)</text>
        <dbReference type="Rhea" id="RHEA:16153"/>
        <dbReference type="ChEBI" id="CHEBI:15377"/>
        <dbReference type="ChEBI" id="CHEBI:15379"/>
        <dbReference type="ChEBI" id="CHEBI:16240"/>
        <dbReference type="ChEBI" id="CHEBI:17478"/>
        <dbReference type="ChEBI" id="CHEBI:28938"/>
        <dbReference type="ChEBI" id="CHEBI:228804"/>
        <dbReference type="EC" id="1.4.3.21"/>
    </reaction>
</comment>
<feature type="modified residue" description="2',4',5'-topaquinone" evidence="11">
    <location>
        <position position="400"/>
    </location>
</feature>
<dbReference type="InterPro" id="IPR015802">
    <property type="entry name" value="Cu_amine_oxidase_N3"/>
</dbReference>
<accession>A0AA88A6L6</accession>
<gene>
    <name evidence="17" type="ORF">TIFTF001_015843</name>
</gene>
<evidence type="ECO:0000259" key="15">
    <source>
        <dbReference type="Pfam" id="PF02727"/>
    </source>
</evidence>
<feature type="chain" id="PRO_5041739710" description="Amine oxidase" evidence="13">
    <location>
        <begin position="20"/>
        <end position="665"/>
    </location>
</feature>
<feature type="domain" description="Copper amine oxidase N2-terminal" evidence="15">
    <location>
        <begin position="20"/>
        <end position="106"/>
    </location>
</feature>
<keyword evidence="7 12" id="KW-0186">Copper</keyword>
<evidence type="ECO:0000256" key="4">
    <source>
        <dbReference type="ARBA" id="ARBA00022723"/>
    </source>
</evidence>
<dbReference type="GO" id="GO:0005507">
    <property type="term" value="F:copper ion binding"/>
    <property type="evidence" value="ECO:0007669"/>
    <property type="project" value="InterPro"/>
</dbReference>
<evidence type="ECO:0000256" key="8">
    <source>
        <dbReference type="ARBA" id="ARBA00023157"/>
    </source>
</evidence>
<name>A0AA88A6L6_FICCA</name>
<dbReference type="FunFam" id="3.10.450.40:FF:000012">
    <property type="entry name" value="Amine oxidase"/>
    <property type="match status" value="1"/>
</dbReference>
<dbReference type="SUPFAM" id="SSF54416">
    <property type="entry name" value="Amine oxidase N-terminal region"/>
    <property type="match status" value="2"/>
</dbReference>
<reference evidence="17" key="1">
    <citation type="submission" date="2023-07" db="EMBL/GenBank/DDBJ databases">
        <title>draft genome sequence of fig (Ficus carica).</title>
        <authorList>
            <person name="Takahashi T."/>
            <person name="Nishimura K."/>
        </authorList>
    </citation>
    <scope>NUCLEOTIDE SEQUENCE</scope>
</reference>
<dbReference type="PROSITE" id="PS01165">
    <property type="entry name" value="COPPER_AMINE_OXID_2"/>
    <property type="match status" value="1"/>
</dbReference>
<evidence type="ECO:0000256" key="6">
    <source>
        <dbReference type="ARBA" id="ARBA00023002"/>
    </source>
</evidence>
<dbReference type="InterPro" id="IPR049948">
    <property type="entry name" value="Cu_Am_ox_TPQ-bd"/>
</dbReference>
<keyword evidence="6 12" id="KW-0560">Oxidoreductase</keyword>
<dbReference type="GO" id="GO:0048038">
    <property type="term" value="F:quinone binding"/>
    <property type="evidence" value="ECO:0007669"/>
    <property type="project" value="InterPro"/>
</dbReference>
<dbReference type="Pfam" id="PF02728">
    <property type="entry name" value="Cu_amine_oxidN3"/>
    <property type="match status" value="1"/>
</dbReference>
<evidence type="ECO:0000313" key="18">
    <source>
        <dbReference type="Proteomes" id="UP001187192"/>
    </source>
</evidence>
<dbReference type="GO" id="GO:0008131">
    <property type="term" value="F:primary methylamine oxidase activity"/>
    <property type="evidence" value="ECO:0007669"/>
    <property type="project" value="UniProtKB-EC"/>
</dbReference>
<evidence type="ECO:0000313" key="17">
    <source>
        <dbReference type="EMBL" id="GMN46670.1"/>
    </source>
</evidence>
<dbReference type="Gene3D" id="2.70.98.20">
    <property type="entry name" value="Copper amine oxidase, catalytic domain"/>
    <property type="match status" value="1"/>
</dbReference>
<dbReference type="GO" id="GO:0009308">
    <property type="term" value="P:amine metabolic process"/>
    <property type="evidence" value="ECO:0007669"/>
    <property type="project" value="UniProtKB-UniRule"/>
</dbReference>
<evidence type="ECO:0000256" key="9">
    <source>
        <dbReference type="ARBA" id="ARBA00048032"/>
    </source>
</evidence>
<feature type="active site" description="Schiff-base intermediate with substrate; via topaquinone" evidence="10">
    <location>
        <position position="400"/>
    </location>
</feature>
<dbReference type="InterPro" id="IPR036460">
    <property type="entry name" value="Cu_amine_oxidase_C_sf"/>
</dbReference>
<dbReference type="Pfam" id="PF02727">
    <property type="entry name" value="Cu_amine_oxidN2"/>
    <property type="match status" value="1"/>
</dbReference>
<protein>
    <recommendedName>
        <fullName evidence="12">Amine oxidase</fullName>
        <ecNumber evidence="12">1.4.3.-</ecNumber>
    </recommendedName>
</protein>
<dbReference type="AlphaFoldDB" id="A0AA88A6L6"/>
<evidence type="ECO:0000256" key="7">
    <source>
        <dbReference type="ARBA" id="ARBA00023008"/>
    </source>
</evidence>
<evidence type="ECO:0000256" key="11">
    <source>
        <dbReference type="PIRSR" id="PIRSR600269-51"/>
    </source>
</evidence>
<dbReference type="InterPro" id="IPR015798">
    <property type="entry name" value="Cu_amine_oxidase_C"/>
</dbReference>
<evidence type="ECO:0000256" key="13">
    <source>
        <dbReference type="SAM" id="SignalP"/>
    </source>
</evidence>
<keyword evidence="18" id="KW-1185">Reference proteome</keyword>